<dbReference type="InterPro" id="IPR046335">
    <property type="entry name" value="LacI/GalR-like_sensor"/>
</dbReference>
<dbReference type="InterPro" id="IPR010982">
    <property type="entry name" value="Lambda_DNA-bd_dom_sf"/>
</dbReference>
<keyword evidence="1" id="KW-0678">Repressor</keyword>
<proteinExistence type="predicted"/>
<dbReference type="SUPFAM" id="SSF53822">
    <property type="entry name" value="Periplasmic binding protein-like I"/>
    <property type="match status" value="1"/>
</dbReference>
<dbReference type="PROSITE" id="PS50932">
    <property type="entry name" value="HTH_LACI_2"/>
    <property type="match status" value="1"/>
</dbReference>
<dbReference type="CDD" id="cd01392">
    <property type="entry name" value="HTH_LacI"/>
    <property type="match status" value="1"/>
</dbReference>
<dbReference type="InterPro" id="IPR000843">
    <property type="entry name" value="HTH_LacI"/>
</dbReference>
<evidence type="ECO:0000256" key="4">
    <source>
        <dbReference type="ARBA" id="ARBA00023163"/>
    </source>
</evidence>
<evidence type="ECO:0000313" key="8">
    <source>
        <dbReference type="Proteomes" id="UP000465622"/>
    </source>
</evidence>
<reference evidence="7" key="3">
    <citation type="submission" date="2023-03" db="EMBL/GenBank/DDBJ databases">
        <title>Draft genome sequence of a Mycolicibacterium mageritense strain H4_3_1 isolated from a hybrid biological-inorganic system reactor.</title>
        <authorList>
            <person name="Feng X."/>
            <person name="Kazama D."/>
            <person name="Sato K."/>
            <person name="Kobayashi H."/>
        </authorList>
    </citation>
    <scope>NUCLEOTIDE SEQUENCE</scope>
    <source>
        <strain evidence="7">H4_3_1</strain>
    </source>
</reference>
<keyword evidence="8" id="KW-1185">Reference proteome</keyword>
<dbReference type="GO" id="GO:0000976">
    <property type="term" value="F:transcription cis-regulatory region binding"/>
    <property type="evidence" value="ECO:0007669"/>
    <property type="project" value="TreeGrafter"/>
</dbReference>
<dbReference type="PROSITE" id="PS00356">
    <property type="entry name" value="HTH_LACI_1"/>
    <property type="match status" value="1"/>
</dbReference>
<dbReference type="CDD" id="cd06288">
    <property type="entry name" value="PBP1_sucrose_transcription_regulator"/>
    <property type="match status" value="1"/>
</dbReference>
<organism evidence="7 9">
    <name type="scientific">Mycolicibacterium mageritense</name>
    <name type="common">Mycobacterium mageritense</name>
    <dbReference type="NCBI Taxonomy" id="53462"/>
    <lineage>
        <taxon>Bacteria</taxon>
        <taxon>Bacillati</taxon>
        <taxon>Actinomycetota</taxon>
        <taxon>Actinomycetes</taxon>
        <taxon>Mycobacteriales</taxon>
        <taxon>Mycobacteriaceae</taxon>
        <taxon>Mycolicibacterium</taxon>
    </lineage>
</organism>
<evidence type="ECO:0000313" key="7">
    <source>
        <dbReference type="EMBL" id="BDY27274.1"/>
    </source>
</evidence>
<dbReference type="EMBL" id="AP022567">
    <property type="protein sequence ID" value="BBX34208.1"/>
    <property type="molecule type" value="Genomic_DNA"/>
</dbReference>
<dbReference type="RefSeq" id="WP_197747969.1">
    <property type="nucleotide sequence ID" value="NZ_AP022567.1"/>
</dbReference>
<dbReference type="Proteomes" id="UP001241092">
    <property type="component" value="Chromosome"/>
</dbReference>
<evidence type="ECO:0000256" key="1">
    <source>
        <dbReference type="ARBA" id="ARBA00022491"/>
    </source>
</evidence>
<name>A0AAI8TR10_MYCME</name>
<dbReference type="SMART" id="SM00354">
    <property type="entry name" value="HTH_LACI"/>
    <property type="match status" value="1"/>
</dbReference>
<sequence>MRQKRVTLSDVAREAGVSRTTASFVLSHQDSKRISADTQDRVWEASRKLGYRPNLAARSLRVNSTMTIGMISDRIAATQYAGEMVRGAIEAATRTGRVLLIAETEDESADGAEHIDAMLDRQVDGLIYGSMYTREVEPPVSLRSVPHVFLNCLPPGNDGPAVIPDEAEAGRLAAATLLDAGHTDRVYYIGGRHLTADKPGGIFAGHERARGIAEAFAARGLSLAGTAECEWVPPEGYRVAREVLRTDLPPTALICANDRLALGAYQALQESGFSIPGDVSVVSFDDSELAAWMRPALTSIALPHYDMGAKAVELVLGNQREAAVHRCPMPCSTRESVARPR</sequence>
<dbReference type="Gene3D" id="3.40.50.2300">
    <property type="match status" value="2"/>
</dbReference>
<evidence type="ECO:0000313" key="6">
    <source>
        <dbReference type="EMBL" id="BBX34208.1"/>
    </source>
</evidence>
<evidence type="ECO:0000259" key="5">
    <source>
        <dbReference type="PROSITE" id="PS50932"/>
    </source>
</evidence>
<protein>
    <submittedName>
        <fullName evidence="6">Alanine racemase</fullName>
    </submittedName>
    <submittedName>
        <fullName evidence="7">Catabolite control protein A</fullName>
    </submittedName>
</protein>
<dbReference type="EMBL" id="AP027452">
    <property type="protein sequence ID" value="BDY27274.1"/>
    <property type="molecule type" value="Genomic_DNA"/>
</dbReference>
<evidence type="ECO:0000256" key="2">
    <source>
        <dbReference type="ARBA" id="ARBA00023015"/>
    </source>
</evidence>
<reference evidence="6 8" key="1">
    <citation type="journal article" date="2019" name="Emerg. Microbes Infect.">
        <title>Comprehensive subspecies identification of 175 nontuberculous mycobacteria species based on 7547 genomic profiles.</title>
        <authorList>
            <person name="Matsumoto Y."/>
            <person name="Kinjo T."/>
            <person name="Motooka D."/>
            <person name="Nabeya D."/>
            <person name="Jung N."/>
            <person name="Uechi K."/>
            <person name="Horii T."/>
            <person name="Iida T."/>
            <person name="Fujita J."/>
            <person name="Nakamura S."/>
        </authorList>
    </citation>
    <scope>NUCLEOTIDE SEQUENCE [LARGE SCALE GENOMIC DNA]</scope>
    <source>
        <strain evidence="6 8">JCM 12375</strain>
    </source>
</reference>
<accession>A0AAI8TR10</accession>
<gene>
    <name evidence="7" type="primary">ccpA_1</name>
    <name evidence="7" type="ORF">hbim_01196</name>
    <name evidence="6" type="ORF">MMAGJ_34900</name>
</gene>
<keyword evidence="3" id="KW-0238">DNA-binding</keyword>
<reference evidence="6" key="2">
    <citation type="submission" date="2020-02" db="EMBL/GenBank/DDBJ databases">
        <authorList>
            <person name="Matsumoto Y."/>
            <person name="Motooka D."/>
            <person name="Nakamura S."/>
        </authorList>
    </citation>
    <scope>NUCLEOTIDE SEQUENCE</scope>
    <source>
        <strain evidence="6">JCM 12375</strain>
    </source>
</reference>
<dbReference type="Pfam" id="PF00356">
    <property type="entry name" value="LacI"/>
    <property type="match status" value="1"/>
</dbReference>
<dbReference type="PANTHER" id="PTHR30146:SF148">
    <property type="entry name" value="HTH-TYPE TRANSCRIPTIONAL REPRESSOR PURR-RELATED"/>
    <property type="match status" value="1"/>
</dbReference>
<dbReference type="PANTHER" id="PTHR30146">
    <property type="entry name" value="LACI-RELATED TRANSCRIPTIONAL REPRESSOR"/>
    <property type="match status" value="1"/>
</dbReference>
<dbReference type="Pfam" id="PF13377">
    <property type="entry name" value="Peripla_BP_3"/>
    <property type="match status" value="1"/>
</dbReference>
<dbReference type="AlphaFoldDB" id="A0AAI8TR10"/>
<keyword evidence="2" id="KW-0805">Transcription regulation</keyword>
<evidence type="ECO:0000256" key="3">
    <source>
        <dbReference type="ARBA" id="ARBA00023125"/>
    </source>
</evidence>
<dbReference type="GO" id="GO:0003700">
    <property type="term" value="F:DNA-binding transcription factor activity"/>
    <property type="evidence" value="ECO:0007669"/>
    <property type="project" value="TreeGrafter"/>
</dbReference>
<dbReference type="SUPFAM" id="SSF47413">
    <property type="entry name" value="lambda repressor-like DNA-binding domains"/>
    <property type="match status" value="1"/>
</dbReference>
<feature type="domain" description="HTH lacI-type" evidence="5">
    <location>
        <begin position="6"/>
        <end position="62"/>
    </location>
</feature>
<dbReference type="InterPro" id="IPR028082">
    <property type="entry name" value="Peripla_BP_I"/>
</dbReference>
<evidence type="ECO:0000313" key="9">
    <source>
        <dbReference type="Proteomes" id="UP001241092"/>
    </source>
</evidence>
<dbReference type="Gene3D" id="1.10.260.40">
    <property type="entry name" value="lambda repressor-like DNA-binding domains"/>
    <property type="match status" value="1"/>
</dbReference>
<dbReference type="Proteomes" id="UP000465622">
    <property type="component" value="Chromosome"/>
</dbReference>
<keyword evidence="4" id="KW-0804">Transcription</keyword>